<dbReference type="InterPro" id="IPR045851">
    <property type="entry name" value="AMP-bd_C_sf"/>
</dbReference>
<dbReference type="RefSeq" id="WP_380962372.1">
    <property type="nucleotide sequence ID" value="NZ_JBHTCO010000001.1"/>
</dbReference>
<dbReference type="Pfam" id="PF13193">
    <property type="entry name" value="AMP-binding_C"/>
    <property type="match status" value="1"/>
</dbReference>
<dbReference type="Gene3D" id="3.30.300.30">
    <property type="match status" value="1"/>
</dbReference>
<feature type="domain" description="AMP-dependent synthetase/ligase" evidence="1">
    <location>
        <begin position="12"/>
        <end position="365"/>
    </location>
</feature>
<dbReference type="Proteomes" id="UP001596505">
    <property type="component" value="Unassembled WGS sequence"/>
</dbReference>
<keyword evidence="4" id="KW-1185">Reference proteome</keyword>
<reference evidence="4" key="1">
    <citation type="journal article" date="2019" name="Int. J. Syst. Evol. Microbiol.">
        <title>The Global Catalogue of Microorganisms (GCM) 10K type strain sequencing project: providing services to taxonomists for standard genome sequencing and annotation.</title>
        <authorList>
            <consortium name="The Broad Institute Genomics Platform"/>
            <consortium name="The Broad Institute Genome Sequencing Center for Infectious Disease"/>
            <person name="Wu L."/>
            <person name="Ma J."/>
        </authorList>
    </citation>
    <scope>NUCLEOTIDE SEQUENCE [LARGE SCALE GENOMIC DNA]</scope>
    <source>
        <strain evidence="4">CGMCC 1.16305</strain>
    </source>
</reference>
<dbReference type="InterPro" id="IPR050237">
    <property type="entry name" value="ATP-dep_AMP-bd_enzyme"/>
</dbReference>
<dbReference type="PANTHER" id="PTHR43767:SF1">
    <property type="entry name" value="NONRIBOSOMAL PEPTIDE SYNTHASE PES1 (EUROFUNG)-RELATED"/>
    <property type="match status" value="1"/>
</dbReference>
<dbReference type="Pfam" id="PF00501">
    <property type="entry name" value="AMP-binding"/>
    <property type="match status" value="1"/>
</dbReference>
<dbReference type="Gene3D" id="3.40.50.12780">
    <property type="entry name" value="N-terminal domain of ligase-like"/>
    <property type="match status" value="1"/>
</dbReference>
<dbReference type="InterPro" id="IPR000873">
    <property type="entry name" value="AMP-dep_synth/lig_dom"/>
</dbReference>
<dbReference type="InterPro" id="IPR025110">
    <property type="entry name" value="AMP-bd_C"/>
</dbReference>
<evidence type="ECO:0000259" key="2">
    <source>
        <dbReference type="Pfam" id="PF13193"/>
    </source>
</evidence>
<protein>
    <submittedName>
        <fullName evidence="3">Class I adenylate-forming enzyme family protein</fullName>
    </submittedName>
</protein>
<proteinExistence type="predicted"/>
<comment type="caution">
    <text evidence="3">The sequence shown here is derived from an EMBL/GenBank/DDBJ whole genome shotgun (WGS) entry which is preliminary data.</text>
</comment>
<accession>A0ABW2PSX7</accession>
<dbReference type="PANTHER" id="PTHR43767">
    <property type="entry name" value="LONG-CHAIN-FATTY-ACID--COA LIGASE"/>
    <property type="match status" value="1"/>
</dbReference>
<dbReference type="EMBL" id="JBHTCO010000001">
    <property type="protein sequence ID" value="MFC7391416.1"/>
    <property type="molecule type" value="Genomic_DNA"/>
</dbReference>
<evidence type="ECO:0000313" key="4">
    <source>
        <dbReference type="Proteomes" id="UP001596505"/>
    </source>
</evidence>
<gene>
    <name evidence="3" type="ORF">ACFQRG_00115</name>
</gene>
<sequence length="503" mass="56492">MGTIQAFLKNCADSTPHIEGLIGGNKRFTFKEFNERVNQLAHYLLEKDVQKGDRVAILCKNNYPFPIIMMAAIKIGAIAVPLNRQMTAYEMEGVIEKCQPKVLFYDEEYTESLSLVVKKQMIPFMILTGSGIDTVPTFNELFAGQSGDEPEQTIEGQDPAIILFTSGTTGNSKGCVITHQNLYAWFTDIGSIRKVEPGLRFLGVHPFYHMSSVLNILNGIYNGITMVCLSDSDPASIWDTIEKENINMMMGFPSTYTYMLEELKNSNRDVKSFKMAQCGGTKVPESLIRQYAEYGICLSQGYGSTEGWAVSAWHPDMGYDKINSVGKPIKNVEVKIVDPDSHKELSTGEVGEIVVKSPYVFKGYWRDPEATKEVLKNGWFYMGDAGKFDKDGFLYIMDRYKDVIVYGGENIYSGEVEKVIHEIDGVLEVAVVGIPDEFWGEIPRAYIVKESGSHLSEGEIINHCKEKLADYKIPEIEFINELPKNSLGKILKRQLKELALQTQ</sequence>
<evidence type="ECO:0000259" key="1">
    <source>
        <dbReference type="Pfam" id="PF00501"/>
    </source>
</evidence>
<evidence type="ECO:0000313" key="3">
    <source>
        <dbReference type="EMBL" id="MFC7391416.1"/>
    </source>
</evidence>
<dbReference type="SUPFAM" id="SSF56801">
    <property type="entry name" value="Acetyl-CoA synthetase-like"/>
    <property type="match status" value="1"/>
</dbReference>
<organism evidence="3 4">
    <name type="scientific">Scopulibacillus cellulosilyticus</name>
    <dbReference type="NCBI Taxonomy" id="2665665"/>
    <lineage>
        <taxon>Bacteria</taxon>
        <taxon>Bacillati</taxon>
        <taxon>Bacillota</taxon>
        <taxon>Bacilli</taxon>
        <taxon>Bacillales</taxon>
        <taxon>Sporolactobacillaceae</taxon>
        <taxon>Scopulibacillus</taxon>
    </lineage>
</organism>
<dbReference type="PROSITE" id="PS00455">
    <property type="entry name" value="AMP_BINDING"/>
    <property type="match status" value="1"/>
</dbReference>
<name>A0ABW2PSX7_9BACL</name>
<feature type="domain" description="AMP-binding enzyme C-terminal" evidence="2">
    <location>
        <begin position="415"/>
        <end position="489"/>
    </location>
</feature>
<dbReference type="InterPro" id="IPR042099">
    <property type="entry name" value="ANL_N_sf"/>
</dbReference>
<dbReference type="InterPro" id="IPR020845">
    <property type="entry name" value="AMP-binding_CS"/>
</dbReference>